<feature type="domain" description="Hint" evidence="1">
    <location>
        <begin position="400"/>
        <end position="490"/>
    </location>
</feature>
<dbReference type="PROSITE" id="PS50817">
    <property type="entry name" value="INTEIN_N_TER"/>
    <property type="match status" value="1"/>
</dbReference>
<reference evidence="2 3" key="1">
    <citation type="submission" date="2011-11" db="EMBL/GenBank/DDBJ databases">
        <title>The Noncontiguous Finished genome of Desulfosporosinus youngiae DSM 17734.</title>
        <authorList>
            <consortium name="US DOE Joint Genome Institute (JGI-PGF)"/>
            <person name="Lucas S."/>
            <person name="Han J."/>
            <person name="Lapidus A."/>
            <person name="Cheng J.-F."/>
            <person name="Goodwin L."/>
            <person name="Pitluck S."/>
            <person name="Peters L."/>
            <person name="Ovchinnikova G."/>
            <person name="Lu M."/>
            <person name="Land M.L."/>
            <person name="Hauser L."/>
            <person name="Pester M."/>
            <person name="Spring S."/>
            <person name="Ollivier B."/>
            <person name="Rattei T."/>
            <person name="Klenk H.-P."/>
            <person name="Wagner M."/>
            <person name="Loy A."/>
            <person name="Woyke T.J."/>
        </authorList>
    </citation>
    <scope>NUCLEOTIDE SEQUENCE [LARGE SCALE GENOMIC DNA]</scope>
    <source>
        <strain evidence="2 3">DSM 17734</strain>
    </source>
</reference>
<dbReference type="EMBL" id="CM001441">
    <property type="protein sequence ID" value="EHQ89888.1"/>
    <property type="molecule type" value="Genomic_DNA"/>
</dbReference>
<accession>H5XVF2</accession>
<dbReference type="OrthoDB" id="2082422at2"/>
<dbReference type="InterPro" id="IPR036844">
    <property type="entry name" value="Hint_dom_sf"/>
</dbReference>
<dbReference type="STRING" id="768710.DesyoDRAFT_2840"/>
<sequence>MYPSLSDLKNKVLKEIDPRIGYLELDFSNENHYKFFTEQVGGLKKFEEENPELIGVLKKLRKEKKVKTELFRNDGYHDGPDNQMAIENLLVRERHSVSNDVNDGNDPAGTGLAEIRADYINTKKRIKVVTEFRDVTLNMLLSTLEEYVDNTNLYNGIITADYSKLVQDKPRQFLIISTFYCSEEHQSGGSTELKLNAYVTKQDSFMVKSNKDMIKSFTVNAPVIQEKHKKDPNHDKVQVSYLRDGVIPNYDYSYPYDPFIDDKHEKILVRMPFSVTVEANDGFWIDGMAEEYGYDLWLTNVVNGQIRAFANYSEIIQRKDAFNSQNQCTKMTFIFPDSWRNIIDNSKLGYQPNTNVDFYGSFKVLITDEFSSLPIGVSVKSYGDLYDRLNLQCPKIWIQWGCVAKETLITLADGTFKEAQYVTMENLIMTRNGTGAKLTNIYKGPQGKIQEIITDSGKSIKMTKDHIIYSENGLLPAFQLLVGMKIRTVDGLESVIQNNEVDYNDTVYNFQFANNQVIIGNGMYIGDYILQNSIKEITQYED</sequence>
<organism evidence="2 3">
    <name type="scientific">Desulfosporosinus youngiae DSM 17734</name>
    <dbReference type="NCBI Taxonomy" id="768710"/>
    <lineage>
        <taxon>Bacteria</taxon>
        <taxon>Bacillati</taxon>
        <taxon>Bacillota</taxon>
        <taxon>Clostridia</taxon>
        <taxon>Eubacteriales</taxon>
        <taxon>Desulfitobacteriaceae</taxon>
        <taxon>Desulfosporosinus</taxon>
    </lineage>
</organism>
<gene>
    <name evidence="2" type="ORF">DesyoDRAFT_2840</name>
</gene>
<dbReference type="SMART" id="SM00306">
    <property type="entry name" value="HintN"/>
    <property type="match status" value="1"/>
</dbReference>
<protein>
    <recommendedName>
        <fullName evidence="1">Hint domain-containing protein</fullName>
    </recommendedName>
</protein>
<dbReference type="RefSeq" id="WP_007784022.1">
    <property type="nucleotide sequence ID" value="NZ_CM001441.1"/>
</dbReference>
<dbReference type="CDD" id="cd00081">
    <property type="entry name" value="Hint"/>
    <property type="match status" value="1"/>
</dbReference>
<evidence type="ECO:0000313" key="2">
    <source>
        <dbReference type="EMBL" id="EHQ89888.1"/>
    </source>
</evidence>
<dbReference type="eggNOG" id="COG1372">
    <property type="taxonomic scope" value="Bacteria"/>
</dbReference>
<dbReference type="AlphaFoldDB" id="H5XVF2"/>
<dbReference type="Gene3D" id="2.170.16.10">
    <property type="entry name" value="Hedgehog/Intein (Hint) domain"/>
    <property type="match status" value="1"/>
</dbReference>
<dbReference type="SUPFAM" id="SSF51294">
    <property type="entry name" value="Hedgehog/intein (Hint) domain"/>
    <property type="match status" value="1"/>
</dbReference>
<dbReference type="GO" id="GO:0016539">
    <property type="term" value="P:intein-mediated protein splicing"/>
    <property type="evidence" value="ECO:0007669"/>
    <property type="project" value="InterPro"/>
</dbReference>
<dbReference type="InterPro" id="IPR003587">
    <property type="entry name" value="Hint_dom_N"/>
</dbReference>
<dbReference type="HOGENOM" id="CLU_502257_0_0_9"/>
<dbReference type="InterPro" id="IPR006141">
    <property type="entry name" value="Intein_N"/>
</dbReference>
<proteinExistence type="predicted"/>
<evidence type="ECO:0000313" key="3">
    <source>
        <dbReference type="Proteomes" id="UP000005104"/>
    </source>
</evidence>
<evidence type="ECO:0000259" key="1">
    <source>
        <dbReference type="SMART" id="SM00306"/>
    </source>
</evidence>
<dbReference type="Proteomes" id="UP000005104">
    <property type="component" value="Chromosome"/>
</dbReference>
<keyword evidence="3" id="KW-1185">Reference proteome</keyword>
<name>H5XVF2_9FIRM</name>